<evidence type="ECO:0000256" key="1">
    <source>
        <dbReference type="ARBA" id="ARBA00009437"/>
    </source>
</evidence>
<dbReference type="PROSITE" id="PS50931">
    <property type="entry name" value="HTH_LYSR"/>
    <property type="match status" value="1"/>
</dbReference>
<keyword evidence="4" id="KW-0804">Transcription</keyword>
<dbReference type="RefSeq" id="WP_067559235.1">
    <property type="nucleotide sequence ID" value="NZ_CP016895.1"/>
</dbReference>
<dbReference type="Gene3D" id="3.40.190.290">
    <property type="match status" value="1"/>
</dbReference>
<keyword evidence="7" id="KW-1185">Reference proteome</keyword>
<dbReference type="PANTHER" id="PTHR30126">
    <property type="entry name" value="HTH-TYPE TRANSCRIPTIONAL REGULATOR"/>
    <property type="match status" value="1"/>
</dbReference>
<dbReference type="OrthoDB" id="570111at2"/>
<dbReference type="PANTHER" id="PTHR30126:SF21">
    <property type="entry name" value="TRANSCRIPTIONAL REGULATOR-RELATED"/>
    <property type="match status" value="1"/>
</dbReference>
<dbReference type="InterPro" id="IPR036388">
    <property type="entry name" value="WH-like_DNA-bd_sf"/>
</dbReference>
<name>A0A1B2M3X0_9GAMM</name>
<keyword evidence="3" id="KW-0238">DNA-binding</keyword>
<dbReference type="SUPFAM" id="SSF46785">
    <property type="entry name" value="Winged helix' DNA-binding domain"/>
    <property type="match status" value="1"/>
</dbReference>
<evidence type="ECO:0000259" key="5">
    <source>
        <dbReference type="PROSITE" id="PS50931"/>
    </source>
</evidence>
<dbReference type="Gene3D" id="1.10.10.10">
    <property type="entry name" value="Winged helix-like DNA-binding domain superfamily/Winged helix DNA-binding domain"/>
    <property type="match status" value="1"/>
</dbReference>
<evidence type="ECO:0000256" key="3">
    <source>
        <dbReference type="ARBA" id="ARBA00023125"/>
    </source>
</evidence>
<keyword evidence="2" id="KW-0805">Transcription regulation</keyword>
<evidence type="ECO:0000313" key="6">
    <source>
        <dbReference type="EMBL" id="AOA59905.1"/>
    </source>
</evidence>
<evidence type="ECO:0000256" key="2">
    <source>
        <dbReference type="ARBA" id="ARBA00023015"/>
    </source>
</evidence>
<dbReference type="KEGG" id="ala:BFG52_06495"/>
<dbReference type="Pfam" id="PF00126">
    <property type="entry name" value="HTH_1"/>
    <property type="match status" value="1"/>
</dbReference>
<dbReference type="InterPro" id="IPR000847">
    <property type="entry name" value="LysR_HTH_N"/>
</dbReference>
<organism evidence="6 7">
    <name type="scientific">Acinetobacter larvae</name>
    <dbReference type="NCBI Taxonomy" id="1789224"/>
    <lineage>
        <taxon>Bacteria</taxon>
        <taxon>Pseudomonadati</taxon>
        <taxon>Pseudomonadota</taxon>
        <taxon>Gammaproteobacteria</taxon>
        <taxon>Moraxellales</taxon>
        <taxon>Moraxellaceae</taxon>
        <taxon>Acinetobacter</taxon>
    </lineage>
</organism>
<sequence>MTMDWNHLRSFLVLARAKTLTNAARIIGVEHSTVARRILALEEAFGTQLFKREPSGYELTLDGLALVPRVEKMEQAYLQIENNHHPLQGRVRIGTPEGFGTAFLARLLAQCSQQYPQLSIDLIPIPKMIKLSHREADIVISIDRPKSGPYIITRLSDYSLKIYGSRDYLTQSAPIDSLSDLTQHRFVNYIDDLVYSSGLYCLERLDLPVNAHFRSSSILAQQIAVSAGAGLAILPKFLAHDKPELQAVLADQVSFKHTFWMLTFVDLQHDARIKRVWDFLRQQAEQQQSILLDDSLTATSC</sequence>
<accession>A0A1B2M3X0</accession>
<reference evidence="6 7" key="1">
    <citation type="submission" date="2016-08" db="EMBL/GenBank/DDBJ databases">
        <authorList>
            <person name="Seilhamer J.J."/>
        </authorList>
    </citation>
    <scope>NUCLEOTIDE SEQUENCE [LARGE SCALE GENOMIC DNA]</scope>
    <source>
        <strain evidence="6 7">BRTC-1</strain>
    </source>
</reference>
<proteinExistence type="inferred from homology"/>
<gene>
    <name evidence="6" type="ORF">BFG52_06495</name>
</gene>
<dbReference type="InterPro" id="IPR036390">
    <property type="entry name" value="WH_DNA-bd_sf"/>
</dbReference>
<comment type="similarity">
    <text evidence="1">Belongs to the LysR transcriptional regulatory family.</text>
</comment>
<dbReference type="AlphaFoldDB" id="A0A1B2M3X0"/>
<feature type="domain" description="HTH lysR-type" evidence="5">
    <location>
        <begin position="3"/>
        <end position="60"/>
    </location>
</feature>
<dbReference type="InterPro" id="IPR005119">
    <property type="entry name" value="LysR_subst-bd"/>
</dbReference>
<dbReference type="Proteomes" id="UP000093391">
    <property type="component" value="Chromosome"/>
</dbReference>
<dbReference type="GO" id="GO:0000976">
    <property type="term" value="F:transcription cis-regulatory region binding"/>
    <property type="evidence" value="ECO:0007669"/>
    <property type="project" value="TreeGrafter"/>
</dbReference>
<protein>
    <submittedName>
        <fullName evidence="6">LysR family transcriptional regulator</fullName>
    </submittedName>
</protein>
<evidence type="ECO:0000313" key="7">
    <source>
        <dbReference type="Proteomes" id="UP000093391"/>
    </source>
</evidence>
<dbReference type="EMBL" id="CP016895">
    <property type="protein sequence ID" value="AOA59905.1"/>
    <property type="molecule type" value="Genomic_DNA"/>
</dbReference>
<dbReference type="STRING" id="1789224.BFG52_06495"/>
<evidence type="ECO:0000256" key="4">
    <source>
        <dbReference type="ARBA" id="ARBA00023163"/>
    </source>
</evidence>
<dbReference type="Pfam" id="PF03466">
    <property type="entry name" value="LysR_substrate"/>
    <property type="match status" value="1"/>
</dbReference>
<dbReference type="GO" id="GO:0003700">
    <property type="term" value="F:DNA-binding transcription factor activity"/>
    <property type="evidence" value="ECO:0007669"/>
    <property type="project" value="InterPro"/>
</dbReference>
<dbReference type="SUPFAM" id="SSF53850">
    <property type="entry name" value="Periplasmic binding protein-like II"/>
    <property type="match status" value="1"/>
</dbReference>